<evidence type="ECO:0000313" key="2">
    <source>
        <dbReference type="Proteomes" id="UP000266677"/>
    </source>
</evidence>
<dbReference type="RefSeq" id="WP_120044356.1">
    <property type="nucleotide sequence ID" value="NZ_QZFU01000041.1"/>
</dbReference>
<reference evidence="1 2" key="1">
    <citation type="submission" date="2018-09" db="EMBL/GenBank/DDBJ databases">
        <title>YIM PH21274 draft genome.</title>
        <authorList>
            <person name="Miao C."/>
        </authorList>
    </citation>
    <scope>NUCLEOTIDE SEQUENCE [LARGE SCALE GENOMIC DNA]</scope>
    <source>
        <strain evidence="1 2">YIM PH 21724</strain>
    </source>
</reference>
<dbReference type="EMBL" id="QZFU01000041">
    <property type="protein sequence ID" value="RJO69989.1"/>
    <property type="molecule type" value="Genomic_DNA"/>
</dbReference>
<accession>A0A3A4KL37</accession>
<proteinExistence type="predicted"/>
<comment type="caution">
    <text evidence="1">The sequence shown here is derived from an EMBL/GenBank/DDBJ whole genome shotgun (WGS) entry which is preliminary data.</text>
</comment>
<evidence type="ECO:0000313" key="1">
    <source>
        <dbReference type="EMBL" id="RJO69989.1"/>
    </source>
</evidence>
<organism evidence="1 2">
    <name type="scientific">Nocardia panacis</name>
    <dbReference type="NCBI Taxonomy" id="2340916"/>
    <lineage>
        <taxon>Bacteria</taxon>
        <taxon>Bacillati</taxon>
        <taxon>Actinomycetota</taxon>
        <taxon>Actinomycetes</taxon>
        <taxon>Mycobacteriales</taxon>
        <taxon>Nocardiaceae</taxon>
        <taxon>Nocardia</taxon>
    </lineage>
</organism>
<name>A0A3A4KL37_9NOCA</name>
<sequence length="265" mass="27066">MGAGTATITPGAPIPAAANGDGTASVVIARTATSSAPATGGGTTSAAVTVGYRWADSFDRADDVSLGTDWRIDRNGAPRIATNRAQMKTMNRGDGRAGCWASYQGGGAAAGRFGSDNYAVKAQLIAPVGNSATDNFTAIVLAVADAFGAGVMCYLVVSTGSGCGIVTQSGLPPSSGVTTDQTGQTVQASTVTNIAAGDLIEFRRVGKVFTAYRNGAALLTWTDINNIVGSGPTNRRWGFAVEGNYPLFMSEYRSPAVDSIQAYDL</sequence>
<protein>
    <submittedName>
        <fullName evidence="1">Uncharacterized protein</fullName>
    </submittedName>
</protein>
<dbReference type="OrthoDB" id="4553592at2"/>
<dbReference type="Proteomes" id="UP000266677">
    <property type="component" value="Unassembled WGS sequence"/>
</dbReference>
<gene>
    <name evidence="1" type="ORF">D5S18_29410</name>
</gene>
<dbReference type="AlphaFoldDB" id="A0A3A4KL37"/>
<keyword evidence="2" id="KW-1185">Reference proteome</keyword>